<dbReference type="PANTHER" id="PTHR44115:SF4">
    <property type="entry name" value="OXIDOREDUCTASE"/>
    <property type="match status" value="1"/>
</dbReference>
<dbReference type="Gene3D" id="3.40.50.720">
    <property type="entry name" value="NAD(P)-binding Rossmann-like Domain"/>
    <property type="match status" value="1"/>
</dbReference>
<dbReference type="AlphaFoldDB" id="A0A3P7LI64"/>
<dbReference type="OrthoDB" id="47007at2759"/>
<reference evidence="1 2" key="1">
    <citation type="submission" date="2018-11" db="EMBL/GenBank/DDBJ databases">
        <authorList>
            <consortium name="Pathogen Informatics"/>
        </authorList>
    </citation>
    <scope>NUCLEOTIDE SEQUENCE [LARGE SCALE GENOMIC DNA]</scope>
</reference>
<dbReference type="Pfam" id="PF00106">
    <property type="entry name" value="adh_short"/>
    <property type="match status" value="1"/>
</dbReference>
<protein>
    <submittedName>
        <fullName evidence="1">Uncharacterized protein</fullName>
    </submittedName>
</protein>
<accession>A0A3P7LI64</accession>
<dbReference type="InterPro" id="IPR036291">
    <property type="entry name" value="NAD(P)-bd_dom_sf"/>
</dbReference>
<name>A0A3P7LI64_STRVU</name>
<organism evidence="1 2">
    <name type="scientific">Strongylus vulgaris</name>
    <name type="common">Blood worm</name>
    <dbReference type="NCBI Taxonomy" id="40348"/>
    <lineage>
        <taxon>Eukaryota</taxon>
        <taxon>Metazoa</taxon>
        <taxon>Ecdysozoa</taxon>
        <taxon>Nematoda</taxon>
        <taxon>Chromadorea</taxon>
        <taxon>Rhabditida</taxon>
        <taxon>Rhabditina</taxon>
        <taxon>Rhabditomorpha</taxon>
        <taxon>Strongyloidea</taxon>
        <taxon>Strongylidae</taxon>
        <taxon>Strongylus</taxon>
    </lineage>
</organism>
<dbReference type="EMBL" id="UYYB01103185">
    <property type="protein sequence ID" value="VDM78868.1"/>
    <property type="molecule type" value="Genomic_DNA"/>
</dbReference>
<dbReference type="PANTHER" id="PTHR44115">
    <property type="entry name" value="PROTEIN CBG09704"/>
    <property type="match status" value="1"/>
</dbReference>
<gene>
    <name evidence="1" type="ORF">SVUK_LOCUS13866</name>
</gene>
<proteinExistence type="predicted"/>
<dbReference type="SUPFAM" id="SSF51735">
    <property type="entry name" value="NAD(P)-binding Rossmann-fold domains"/>
    <property type="match status" value="1"/>
</dbReference>
<keyword evidence="2" id="KW-1185">Reference proteome</keyword>
<sequence length="143" mass="15238">MPRFQGKVAIITGINIDLNSPAGSSSGIGSATAVLFAKEGAKVTITGRKQDGLEAMLEAGAKEGDINVVVADVVDAVGREEVISSTIKKFGQLDILVSNNFYLEYIFMEVLPIYLLRVSGKKCNAKNVHGILVVIVNFRNVGL</sequence>
<dbReference type="Proteomes" id="UP000270094">
    <property type="component" value="Unassembled WGS sequence"/>
</dbReference>
<dbReference type="InterPro" id="IPR002347">
    <property type="entry name" value="SDR_fam"/>
</dbReference>
<evidence type="ECO:0000313" key="2">
    <source>
        <dbReference type="Proteomes" id="UP000270094"/>
    </source>
</evidence>
<evidence type="ECO:0000313" key="1">
    <source>
        <dbReference type="EMBL" id="VDM78868.1"/>
    </source>
</evidence>